<dbReference type="EMBL" id="RBIL01000002">
    <property type="protein sequence ID" value="RKQ88228.1"/>
    <property type="molecule type" value="Genomic_DNA"/>
</dbReference>
<evidence type="ECO:0000313" key="7">
    <source>
        <dbReference type="Proteomes" id="UP000278962"/>
    </source>
</evidence>
<dbReference type="AlphaFoldDB" id="A0A660L478"/>
<comment type="similarity">
    <text evidence="2">Belongs to the NADH:flavin oxidoreductase/NADH oxidase family.</text>
</comment>
<dbReference type="InterPro" id="IPR013785">
    <property type="entry name" value="Aldolase_TIM"/>
</dbReference>
<evidence type="ECO:0000256" key="1">
    <source>
        <dbReference type="ARBA" id="ARBA00001917"/>
    </source>
</evidence>
<dbReference type="SUPFAM" id="SSF51395">
    <property type="entry name" value="FMN-linked oxidoreductases"/>
    <property type="match status" value="1"/>
</dbReference>
<keyword evidence="3" id="KW-0560">Oxidoreductase</keyword>
<accession>A0A660L478</accession>
<evidence type="ECO:0000256" key="2">
    <source>
        <dbReference type="ARBA" id="ARBA00005979"/>
    </source>
</evidence>
<dbReference type="InterPro" id="IPR001155">
    <property type="entry name" value="OxRdtase_FMN_N"/>
</dbReference>
<feature type="region of interest" description="Disordered" evidence="4">
    <location>
        <begin position="324"/>
        <end position="365"/>
    </location>
</feature>
<dbReference type="GO" id="GO:0016628">
    <property type="term" value="F:oxidoreductase activity, acting on the CH-CH group of donors, NAD or NADP as acceptor"/>
    <property type="evidence" value="ECO:0007669"/>
    <property type="project" value="UniProtKB-ARBA"/>
</dbReference>
<proteinExistence type="inferred from homology"/>
<dbReference type="FunFam" id="3.20.20.70:FF:000059">
    <property type="entry name" value="N-ethylmaleimide reductase, FMN-linked"/>
    <property type="match status" value="1"/>
</dbReference>
<dbReference type="Pfam" id="PF00724">
    <property type="entry name" value="Oxidored_FMN"/>
    <property type="match status" value="1"/>
</dbReference>
<feature type="domain" description="NADH:flavin oxidoreductase/NADH oxidase N-terminal" evidence="5">
    <location>
        <begin position="6"/>
        <end position="336"/>
    </location>
</feature>
<dbReference type="GO" id="GO:0005829">
    <property type="term" value="C:cytosol"/>
    <property type="evidence" value="ECO:0007669"/>
    <property type="project" value="TreeGrafter"/>
</dbReference>
<sequence length="365" mass="39034">MALDPLFAPYERGDLVLPNRLALAPLTRNRAKGTVPAELNAEYYAQRASAAFLIAEGTQPSAISQAYLDTPGLHSDEQQAGWAKVAQAVAAAGPAKLVIQLMHGGRVAHPVFNGDQQPVAPSAVTAEGTVVTGDGSVPFVEPRAIETDELEAVKGEYVHAAQRALAAGAYGVELHAANGYLLHQFLAEKTNHRTDGYGSDVAGRIRFVVEVVEAVAAAIGERRTAIRVSPGHAVNDVEEADPQTTYAALYEELARFDLLYLHVLDSSPHAGYDVLDQARELYPGTLIANPGFSQEFDFEGAAERIADGRFDLLASGRPFLANPDLPHRLREGAPLNEADGSTFYGGDAQGYTDYPTLDELQTTTN</sequence>
<dbReference type="PANTHER" id="PTHR22893:SF91">
    <property type="entry name" value="NADPH DEHYDROGENASE 2-RELATED"/>
    <property type="match status" value="1"/>
</dbReference>
<keyword evidence="7" id="KW-1185">Reference proteome</keyword>
<evidence type="ECO:0000313" key="6">
    <source>
        <dbReference type="EMBL" id="RKQ88228.1"/>
    </source>
</evidence>
<evidence type="ECO:0000256" key="4">
    <source>
        <dbReference type="SAM" id="MobiDB-lite"/>
    </source>
</evidence>
<dbReference type="Gene3D" id="3.20.20.70">
    <property type="entry name" value="Aldolase class I"/>
    <property type="match status" value="1"/>
</dbReference>
<dbReference type="InterPro" id="IPR045247">
    <property type="entry name" value="Oye-like"/>
</dbReference>
<organism evidence="6 7">
    <name type="scientific">Solirubrobacter pauli</name>
    <dbReference type="NCBI Taxonomy" id="166793"/>
    <lineage>
        <taxon>Bacteria</taxon>
        <taxon>Bacillati</taxon>
        <taxon>Actinomycetota</taxon>
        <taxon>Thermoleophilia</taxon>
        <taxon>Solirubrobacterales</taxon>
        <taxon>Solirubrobacteraceae</taxon>
        <taxon>Solirubrobacter</taxon>
    </lineage>
</organism>
<dbReference type="OrthoDB" id="3169239at2"/>
<dbReference type="GO" id="GO:0010181">
    <property type="term" value="F:FMN binding"/>
    <property type="evidence" value="ECO:0007669"/>
    <property type="project" value="InterPro"/>
</dbReference>
<comment type="cofactor">
    <cofactor evidence="1">
        <name>FMN</name>
        <dbReference type="ChEBI" id="CHEBI:58210"/>
    </cofactor>
</comment>
<protein>
    <submittedName>
        <fullName evidence="6">N-ethylmaleimide reductase</fullName>
    </submittedName>
</protein>
<dbReference type="RefSeq" id="WP_121257558.1">
    <property type="nucleotide sequence ID" value="NZ_RBIL01000002.1"/>
</dbReference>
<evidence type="ECO:0000256" key="3">
    <source>
        <dbReference type="ARBA" id="ARBA00023002"/>
    </source>
</evidence>
<dbReference type="Proteomes" id="UP000278962">
    <property type="component" value="Unassembled WGS sequence"/>
</dbReference>
<reference evidence="6 7" key="1">
    <citation type="submission" date="2018-10" db="EMBL/GenBank/DDBJ databases">
        <title>Genomic Encyclopedia of Archaeal and Bacterial Type Strains, Phase II (KMG-II): from individual species to whole genera.</title>
        <authorList>
            <person name="Goeker M."/>
        </authorList>
    </citation>
    <scope>NUCLEOTIDE SEQUENCE [LARGE SCALE GENOMIC DNA]</scope>
    <source>
        <strain evidence="6 7">DSM 14954</strain>
    </source>
</reference>
<gene>
    <name evidence="6" type="ORF">C8N24_6270</name>
</gene>
<evidence type="ECO:0000259" key="5">
    <source>
        <dbReference type="Pfam" id="PF00724"/>
    </source>
</evidence>
<comment type="caution">
    <text evidence="6">The sequence shown here is derived from an EMBL/GenBank/DDBJ whole genome shotgun (WGS) entry which is preliminary data.</text>
</comment>
<dbReference type="PANTHER" id="PTHR22893">
    <property type="entry name" value="NADH OXIDOREDUCTASE-RELATED"/>
    <property type="match status" value="1"/>
</dbReference>
<name>A0A660L478_9ACTN</name>